<evidence type="ECO:0000313" key="4">
    <source>
        <dbReference type="Proteomes" id="UP000030747"/>
    </source>
</evidence>
<keyword evidence="1" id="KW-0472">Membrane</keyword>
<organism evidence="3 4">
    <name type="scientific">Eimeria tenella</name>
    <name type="common">Coccidian parasite</name>
    <dbReference type="NCBI Taxonomy" id="5802"/>
    <lineage>
        <taxon>Eukaryota</taxon>
        <taxon>Sar</taxon>
        <taxon>Alveolata</taxon>
        <taxon>Apicomplexa</taxon>
        <taxon>Conoidasida</taxon>
        <taxon>Coccidia</taxon>
        <taxon>Eucoccidiorida</taxon>
        <taxon>Eimeriorina</taxon>
        <taxon>Eimeriidae</taxon>
        <taxon>Eimeria</taxon>
    </lineage>
</organism>
<keyword evidence="1" id="KW-0812">Transmembrane</keyword>
<evidence type="ECO:0000313" key="3">
    <source>
        <dbReference type="EMBL" id="CDJ44089.1"/>
    </source>
</evidence>
<feature type="chain" id="PRO_5004673353" evidence="2">
    <location>
        <begin position="34"/>
        <end position="329"/>
    </location>
</feature>
<sequence>MKRSSGIRGARAASLLLCCCCCCFWGAPQLTGGAPLGFYPYPEGPTTGPLGGLGALGPFESLRAAASESAAAESEYYYSEAAAAAAAAEAEGPRSSAAAPADSSSSKEALEQMVKAVPLRGLKTLLLGVGLGLLLLLVSSSSSKDPRTGEELLLQEKLAELNRVANGALPPLLRLDWAAAISLLSVFFAAAGALELLLSLYRKQLVRRRGAPLGPLPLRGFLLLGLALLVALRGPSAAAADSLQQRNRDANTAAAVALAAAAVGLMQFLSSLQQQRAAAAKPAAAAAASRAAAAAALAAAAPAAPGAAAAAAADLPQAPDFPLRPPKYF</sequence>
<feature type="signal peptide" evidence="2">
    <location>
        <begin position="1"/>
        <end position="33"/>
    </location>
</feature>
<dbReference type="AlphaFoldDB" id="U6L683"/>
<reference evidence="3" key="1">
    <citation type="submission" date="2013-10" db="EMBL/GenBank/DDBJ databases">
        <title>Genomic analysis of the causative agents of coccidiosis in chickens.</title>
        <authorList>
            <person name="Reid A.J."/>
            <person name="Blake D."/>
            <person name="Billington K."/>
            <person name="Browne H."/>
            <person name="Dunn M."/>
            <person name="Hung S."/>
            <person name="Kawahara F."/>
            <person name="Miranda-Saavedra D."/>
            <person name="Mourier T."/>
            <person name="Nagra H."/>
            <person name="Otto T.D."/>
            <person name="Rawlings N."/>
            <person name="Sanchez A."/>
            <person name="Sanders M."/>
            <person name="Subramaniam C."/>
            <person name="Tay Y."/>
            <person name="Dear P."/>
            <person name="Doerig C."/>
            <person name="Gruber A."/>
            <person name="Parkinson J."/>
            <person name="Shirley M."/>
            <person name="Wan K.L."/>
            <person name="Berriman M."/>
            <person name="Tomley F."/>
            <person name="Pain A."/>
        </authorList>
    </citation>
    <scope>NUCLEOTIDE SEQUENCE [LARGE SCALE GENOMIC DNA]</scope>
    <source>
        <strain evidence="3">Houghton</strain>
    </source>
</reference>
<feature type="transmembrane region" description="Helical" evidence="1">
    <location>
        <begin position="213"/>
        <end position="232"/>
    </location>
</feature>
<gene>
    <name evidence="3" type="ORF">ETH_00017605</name>
</gene>
<keyword evidence="1" id="KW-1133">Transmembrane helix</keyword>
<dbReference type="RefSeq" id="XP_013234838.1">
    <property type="nucleotide sequence ID" value="XM_013379384.1"/>
</dbReference>
<protein>
    <submittedName>
        <fullName evidence="3">Uncharacterized protein</fullName>
    </submittedName>
</protein>
<keyword evidence="4" id="KW-1185">Reference proteome</keyword>
<dbReference type="VEuPathDB" id="ToxoDB:ETH2_1413000"/>
<evidence type="ECO:0000256" key="1">
    <source>
        <dbReference type="SAM" id="Phobius"/>
    </source>
</evidence>
<feature type="transmembrane region" description="Helical" evidence="1">
    <location>
        <begin position="252"/>
        <end position="272"/>
    </location>
</feature>
<accession>U6L683</accession>
<evidence type="ECO:0000256" key="2">
    <source>
        <dbReference type="SAM" id="SignalP"/>
    </source>
</evidence>
<dbReference type="Proteomes" id="UP000030747">
    <property type="component" value="Unassembled WGS sequence"/>
</dbReference>
<keyword evidence="2" id="KW-0732">Signal</keyword>
<dbReference type="GeneID" id="25252660"/>
<proteinExistence type="predicted"/>
<dbReference type="VEuPathDB" id="ToxoDB:ETH_00017605"/>
<feature type="transmembrane region" description="Helical" evidence="1">
    <location>
        <begin position="177"/>
        <end position="201"/>
    </location>
</feature>
<dbReference type="EMBL" id="HG676518">
    <property type="protein sequence ID" value="CDJ44089.1"/>
    <property type="molecule type" value="Genomic_DNA"/>
</dbReference>
<reference evidence="3" key="2">
    <citation type="submission" date="2013-10" db="EMBL/GenBank/DDBJ databases">
        <authorList>
            <person name="Aslett M."/>
        </authorList>
    </citation>
    <scope>NUCLEOTIDE SEQUENCE [LARGE SCALE GENOMIC DNA]</scope>
    <source>
        <strain evidence="3">Houghton</strain>
    </source>
</reference>
<name>U6L683_EIMTE</name>